<keyword evidence="9" id="KW-1185">Reference proteome</keyword>
<evidence type="ECO:0000256" key="5">
    <source>
        <dbReference type="PROSITE-ProRule" id="PRU00335"/>
    </source>
</evidence>
<dbReference type="Gene3D" id="1.10.357.10">
    <property type="entry name" value="Tetracycline Repressor, domain 2"/>
    <property type="match status" value="1"/>
</dbReference>
<dbReference type="Pfam" id="PF13977">
    <property type="entry name" value="TetR_C_6"/>
    <property type="match status" value="1"/>
</dbReference>
<accession>A0ABT1J665</accession>
<keyword evidence="1" id="KW-0678">Repressor</keyword>
<dbReference type="RefSeq" id="WP_253801678.1">
    <property type="nucleotide sequence ID" value="NZ_BAAAUB010000095.1"/>
</dbReference>
<evidence type="ECO:0000256" key="4">
    <source>
        <dbReference type="ARBA" id="ARBA00023163"/>
    </source>
</evidence>
<organism evidence="8 9">
    <name type="scientific">Kitasatospora paracochleata</name>
    <dbReference type="NCBI Taxonomy" id="58354"/>
    <lineage>
        <taxon>Bacteria</taxon>
        <taxon>Bacillati</taxon>
        <taxon>Actinomycetota</taxon>
        <taxon>Actinomycetes</taxon>
        <taxon>Kitasatosporales</taxon>
        <taxon>Streptomycetaceae</taxon>
        <taxon>Kitasatospora</taxon>
    </lineage>
</organism>
<dbReference type="InterPro" id="IPR036271">
    <property type="entry name" value="Tet_transcr_reg_TetR-rel_C_sf"/>
</dbReference>
<dbReference type="Pfam" id="PF00440">
    <property type="entry name" value="TetR_N"/>
    <property type="match status" value="1"/>
</dbReference>
<dbReference type="InterPro" id="IPR009057">
    <property type="entry name" value="Homeodomain-like_sf"/>
</dbReference>
<dbReference type="InterPro" id="IPR039538">
    <property type="entry name" value="BetI_C"/>
</dbReference>
<keyword evidence="4" id="KW-0804">Transcription</keyword>
<protein>
    <submittedName>
        <fullName evidence="8">AcrR family transcriptional regulator</fullName>
    </submittedName>
</protein>
<dbReference type="Proteomes" id="UP001206483">
    <property type="component" value="Unassembled WGS sequence"/>
</dbReference>
<dbReference type="EMBL" id="JAMZDX010000005">
    <property type="protein sequence ID" value="MCP2312541.1"/>
    <property type="molecule type" value="Genomic_DNA"/>
</dbReference>
<comment type="caution">
    <text evidence="8">The sequence shown here is derived from an EMBL/GenBank/DDBJ whole genome shotgun (WGS) entry which is preliminary data.</text>
</comment>
<proteinExistence type="predicted"/>
<keyword evidence="3 5" id="KW-0238">DNA-binding</keyword>
<evidence type="ECO:0000313" key="8">
    <source>
        <dbReference type="EMBL" id="MCP2312541.1"/>
    </source>
</evidence>
<reference evidence="8 9" key="1">
    <citation type="submission" date="2022-06" db="EMBL/GenBank/DDBJ databases">
        <title>Sequencing the genomes of 1000 actinobacteria strains.</title>
        <authorList>
            <person name="Klenk H.-P."/>
        </authorList>
    </citation>
    <scope>NUCLEOTIDE SEQUENCE [LARGE SCALE GENOMIC DNA]</scope>
    <source>
        <strain evidence="8 9">DSM 41656</strain>
    </source>
</reference>
<evidence type="ECO:0000256" key="6">
    <source>
        <dbReference type="SAM" id="MobiDB-lite"/>
    </source>
</evidence>
<evidence type="ECO:0000256" key="3">
    <source>
        <dbReference type="ARBA" id="ARBA00023125"/>
    </source>
</evidence>
<feature type="region of interest" description="Disordered" evidence="6">
    <location>
        <begin position="152"/>
        <end position="171"/>
    </location>
</feature>
<dbReference type="InterPro" id="IPR001647">
    <property type="entry name" value="HTH_TetR"/>
</dbReference>
<keyword evidence="2" id="KW-0805">Transcription regulation</keyword>
<dbReference type="PANTHER" id="PTHR30055:SF200">
    <property type="entry name" value="HTH-TYPE TRANSCRIPTIONAL REPRESSOR BDCR"/>
    <property type="match status" value="1"/>
</dbReference>
<evidence type="ECO:0000256" key="1">
    <source>
        <dbReference type="ARBA" id="ARBA00022491"/>
    </source>
</evidence>
<sequence>MAQVRARRPARPREEVFAAARAAIAEHGLAKLTMAGLGKQLQMSAGHLLYYFGSKDQLLLETLRWSEEQLGERRREALRRPGSGVRERLAAYIGLYLPEGPGDPRWILWLEVWGRSPASAEIRQGQLEIEAPWQADLVGLIEEGVASGVFTEGGGGPVGGGDRGDLGGGTSAQHRATQLRALLDGFAVPVAIGLPGADRATATAQVASVTAVLLGA</sequence>
<gene>
    <name evidence="8" type="ORF">FHR36_005707</name>
</gene>
<dbReference type="SUPFAM" id="SSF48498">
    <property type="entry name" value="Tetracyclin repressor-like, C-terminal domain"/>
    <property type="match status" value="1"/>
</dbReference>
<feature type="domain" description="HTH tetR-type" evidence="7">
    <location>
        <begin position="10"/>
        <end position="70"/>
    </location>
</feature>
<dbReference type="SUPFAM" id="SSF46689">
    <property type="entry name" value="Homeodomain-like"/>
    <property type="match status" value="1"/>
</dbReference>
<dbReference type="PROSITE" id="PS50977">
    <property type="entry name" value="HTH_TETR_2"/>
    <property type="match status" value="1"/>
</dbReference>
<evidence type="ECO:0000256" key="2">
    <source>
        <dbReference type="ARBA" id="ARBA00023015"/>
    </source>
</evidence>
<dbReference type="PANTHER" id="PTHR30055">
    <property type="entry name" value="HTH-TYPE TRANSCRIPTIONAL REGULATOR RUTR"/>
    <property type="match status" value="1"/>
</dbReference>
<feature type="compositionally biased region" description="Gly residues" evidence="6">
    <location>
        <begin position="152"/>
        <end position="170"/>
    </location>
</feature>
<feature type="DNA-binding region" description="H-T-H motif" evidence="5">
    <location>
        <begin position="33"/>
        <end position="52"/>
    </location>
</feature>
<evidence type="ECO:0000313" key="9">
    <source>
        <dbReference type="Proteomes" id="UP001206483"/>
    </source>
</evidence>
<evidence type="ECO:0000259" key="7">
    <source>
        <dbReference type="PROSITE" id="PS50977"/>
    </source>
</evidence>
<dbReference type="InterPro" id="IPR050109">
    <property type="entry name" value="HTH-type_TetR-like_transc_reg"/>
</dbReference>
<name>A0ABT1J665_9ACTN</name>